<comment type="similarity">
    <text evidence="2 10">Belongs to the CarA family.</text>
</comment>
<feature type="domain" description="Carbamoyl-phosphate synthase small subunit N-terminal" evidence="11">
    <location>
        <begin position="7"/>
        <end position="137"/>
    </location>
</feature>
<keyword evidence="10" id="KW-0055">Arginine biosynthesis</keyword>
<dbReference type="PRINTS" id="PR00096">
    <property type="entry name" value="GATASE"/>
</dbReference>
<evidence type="ECO:0000259" key="11">
    <source>
        <dbReference type="SMART" id="SM01097"/>
    </source>
</evidence>
<dbReference type="RefSeq" id="YP_009296474.1">
    <property type="nucleotide sequence ID" value="NC_031171.1"/>
</dbReference>
<keyword evidence="10" id="KW-0028">Amino-acid biosynthesis</keyword>
<keyword evidence="6 10" id="KW-0315">Glutamine amidotransferase</keyword>
<dbReference type="EMBL" id="KY083065">
    <property type="protein sequence ID" value="ARX95779.1"/>
    <property type="molecule type" value="Genomic_DNA"/>
</dbReference>
<dbReference type="Pfam" id="PF00988">
    <property type="entry name" value="CPSase_sm_chain"/>
    <property type="match status" value="1"/>
</dbReference>
<evidence type="ECO:0000256" key="1">
    <source>
        <dbReference type="ARBA" id="ARBA00005077"/>
    </source>
</evidence>
<comment type="function">
    <text evidence="10">Small subunit of the glutamine-dependent carbamoyl phosphate synthetase (CPSase). CPSase catalyzes the formation of carbamoyl phosphate from the ammonia moiety of glutamine, carbonate, and phosphate donated by ATP, constituting the first step of 2 biosynthetic pathways, one leading to arginine and/or urea and the other to pyrimidine nucleotides. The small subunit (glutamine amidotransferase) binds and cleaves glutamine to supply the large subunit with the substrate ammonia.</text>
</comment>
<dbReference type="InterPro" id="IPR036480">
    <property type="entry name" value="CarbP_synth_ssu_N_sf"/>
</dbReference>
<feature type="binding site" evidence="10">
    <location>
        <position position="251"/>
    </location>
    <ligand>
        <name>L-glutamine</name>
        <dbReference type="ChEBI" id="CHEBI:58359"/>
    </ligand>
</feature>
<feature type="binding site" evidence="10">
    <location>
        <position position="319"/>
    </location>
    <ligand>
        <name>L-glutamine</name>
        <dbReference type="ChEBI" id="CHEBI:58359"/>
    </ligand>
</feature>
<feature type="binding site" evidence="10">
    <location>
        <position position="320"/>
    </location>
    <ligand>
        <name>L-glutamine</name>
        <dbReference type="ChEBI" id="CHEBI:58359"/>
    </ligand>
</feature>
<dbReference type="InterPro" id="IPR050472">
    <property type="entry name" value="Anth_synth/Amidotransfase"/>
</dbReference>
<dbReference type="NCBIfam" id="TIGR01368">
    <property type="entry name" value="CPSaseIIsmall"/>
    <property type="match status" value="1"/>
</dbReference>
<keyword evidence="5 10" id="KW-0067">ATP-binding</keyword>
<dbReference type="NCBIfam" id="NF009475">
    <property type="entry name" value="PRK12838.1"/>
    <property type="match status" value="1"/>
</dbReference>
<dbReference type="InterPro" id="IPR029062">
    <property type="entry name" value="Class_I_gatase-like"/>
</dbReference>
<evidence type="ECO:0000256" key="4">
    <source>
        <dbReference type="ARBA" id="ARBA00022741"/>
    </source>
</evidence>
<dbReference type="InterPro" id="IPR017926">
    <property type="entry name" value="GATASE"/>
</dbReference>
<keyword evidence="10" id="KW-0665">Pyrimidine biosynthesis</keyword>
<feature type="binding site" evidence="10">
    <location>
        <position position="51"/>
    </location>
    <ligand>
        <name>L-glutamine</name>
        <dbReference type="ChEBI" id="CHEBI:58359"/>
    </ligand>
</feature>
<dbReference type="SUPFAM" id="SSF52021">
    <property type="entry name" value="Carbamoyl phosphate synthetase, small subunit N-terminal domain"/>
    <property type="match status" value="1"/>
</dbReference>
<gene>
    <name evidence="10 12" type="primary">carA</name>
    <name evidence="12" type="ORF">Thor_117</name>
</gene>
<dbReference type="EMBL" id="KX284714">
    <property type="protein sequence ID" value="AOM65409.1"/>
    <property type="molecule type" value="Genomic_DNA"/>
</dbReference>
<feature type="region of interest" description="CPSase" evidence="10">
    <location>
        <begin position="1"/>
        <end position="191"/>
    </location>
</feature>
<dbReference type="AlphaFoldDB" id="A0A1C9CAL6"/>
<dbReference type="SMART" id="SM01097">
    <property type="entry name" value="CPSase_sm_chain"/>
    <property type="match status" value="1"/>
</dbReference>
<feature type="binding site" evidence="10">
    <location>
        <position position="281"/>
    </location>
    <ligand>
        <name>L-glutamine</name>
        <dbReference type="ChEBI" id="CHEBI:58359"/>
    </ligand>
</feature>
<dbReference type="PRINTS" id="PR00099">
    <property type="entry name" value="CPSGATASE"/>
</dbReference>
<organism evidence="12">
    <name type="scientific">Thorea hispida</name>
    <dbReference type="NCBI Taxonomy" id="202687"/>
    <lineage>
        <taxon>Eukaryota</taxon>
        <taxon>Rhodophyta</taxon>
        <taxon>Florideophyceae</taxon>
        <taxon>Nemaliophycidae</taxon>
        <taxon>Thoreales</taxon>
        <taxon>Thoreaceae</taxon>
        <taxon>Thorea</taxon>
    </lineage>
</organism>
<dbReference type="HAMAP" id="MF_01209">
    <property type="entry name" value="CPSase_S_chain"/>
    <property type="match status" value="1"/>
</dbReference>
<keyword evidence="13" id="KW-0150">Chloroplast</keyword>
<feature type="active site" description="Nucleophile" evidence="10">
    <location>
        <position position="277"/>
    </location>
</feature>
<geneLocation type="plastid" evidence="12"/>
<evidence type="ECO:0000256" key="10">
    <source>
        <dbReference type="HAMAP-Rule" id="MF_01209"/>
    </source>
</evidence>
<feature type="binding site" evidence="10">
    <location>
        <position position="249"/>
    </location>
    <ligand>
        <name>L-glutamine</name>
        <dbReference type="ChEBI" id="CHEBI:58359"/>
    </ligand>
</feature>
<comment type="catalytic activity">
    <reaction evidence="8 10">
        <text>hydrogencarbonate + L-glutamine + 2 ATP + H2O = carbamoyl phosphate + L-glutamate + 2 ADP + phosphate + 2 H(+)</text>
        <dbReference type="Rhea" id="RHEA:18633"/>
        <dbReference type="ChEBI" id="CHEBI:15377"/>
        <dbReference type="ChEBI" id="CHEBI:15378"/>
        <dbReference type="ChEBI" id="CHEBI:17544"/>
        <dbReference type="ChEBI" id="CHEBI:29985"/>
        <dbReference type="ChEBI" id="CHEBI:30616"/>
        <dbReference type="ChEBI" id="CHEBI:43474"/>
        <dbReference type="ChEBI" id="CHEBI:58228"/>
        <dbReference type="ChEBI" id="CHEBI:58359"/>
        <dbReference type="ChEBI" id="CHEBI:456216"/>
        <dbReference type="EC" id="6.3.5.5"/>
    </reaction>
</comment>
<name>A0A1C9CAL6_9FLOR</name>
<keyword evidence="3 10" id="KW-0436">Ligase</keyword>
<comment type="pathway">
    <text evidence="1 10">Amino-acid biosynthesis; L-arginine biosynthesis; carbamoyl phosphate from bicarbonate: step 1/1.</text>
</comment>
<evidence type="ECO:0000256" key="6">
    <source>
        <dbReference type="ARBA" id="ARBA00022962"/>
    </source>
</evidence>
<feature type="binding site" evidence="10">
    <location>
        <position position="278"/>
    </location>
    <ligand>
        <name>L-glutamine</name>
        <dbReference type="ChEBI" id="CHEBI:58359"/>
    </ligand>
</feature>
<dbReference type="InterPro" id="IPR002474">
    <property type="entry name" value="CarbamoylP_synth_ssu_N"/>
</dbReference>
<evidence type="ECO:0000256" key="2">
    <source>
        <dbReference type="ARBA" id="ARBA00007800"/>
    </source>
</evidence>
<dbReference type="GO" id="GO:0006207">
    <property type="term" value="P:'de novo' pyrimidine nucleobase biosynthetic process"/>
    <property type="evidence" value="ECO:0007669"/>
    <property type="project" value="InterPro"/>
</dbReference>
<sequence>MTVINPHCTLLVLENGSVYYGWSLCKSVTAVGELIFNTGMTGYQEIITDPSYCQQIVVFTSTEMGNTGINFEDIESNQVFIKGMIFKNLCLTENHWRKTQSLVDYLQNKRIPHLYGIDTRILTRSIRNTGAVLGCISNLVLDIQVLYVYFKSVIKIDNRDLVQTVSTSTVYPWHSSDYCINSMYNFTYFKYVHTICKKCLLIIVVDFGVKYNILRILSRYVTDIIVVPSNITYDSILKYKPDGIVLSNGPGDPSYAVSRINTVRELLLSNIPIFGICMGHQILALALKLNTFKLKFGHHGLNHPIGSAKIINITSQNHGFVVQNQLSEDLINWQTNYNDNTLAAIVHRIYPYFSVQYHPEASPGPNDTESLFLYFVQIIQTAKKYLTNK</sequence>
<dbReference type="PANTHER" id="PTHR43418">
    <property type="entry name" value="MULTIFUNCTIONAL TRYPTOPHAN BIOSYNTHESIS PROTEIN-RELATED"/>
    <property type="match status" value="1"/>
</dbReference>
<comment type="catalytic activity">
    <reaction evidence="9 10">
        <text>L-glutamine + H2O = L-glutamate + NH4(+)</text>
        <dbReference type="Rhea" id="RHEA:15889"/>
        <dbReference type="ChEBI" id="CHEBI:15377"/>
        <dbReference type="ChEBI" id="CHEBI:28938"/>
        <dbReference type="ChEBI" id="CHEBI:29985"/>
        <dbReference type="ChEBI" id="CHEBI:58359"/>
    </reaction>
</comment>
<reference evidence="12" key="2">
    <citation type="journal article" date="2018" name="PLoS ONE">
        <title>Plastid genome analysis of three Nemaliophycidae red algal species suggests environmental adaptation for iron limited habitats.</title>
        <authorList>
            <person name="Cho C.H."/>
            <person name="Choi J.W."/>
            <person name="Lam D.W."/>
            <person name="Kim K.M."/>
            <person name="Yoon H.S."/>
        </authorList>
    </citation>
    <scope>NUCLEOTIDE SEQUENCE</scope>
</reference>
<dbReference type="GO" id="GO:0044205">
    <property type="term" value="P:'de novo' UMP biosynthetic process"/>
    <property type="evidence" value="ECO:0007669"/>
    <property type="project" value="UniProtKB-UniRule"/>
</dbReference>
<dbReference type="GO" id="GO:0006526">
    <property type="term" value="P:L-arginine biosynthetic process"/>
    <property type="evidence" value="ECO:0007669"/>
    <property type="project" value="UniProtKB-UniRule"/>
</dbReference>
<dbReference type="Gene3D" id="3.50.30.20">
    <property type="entry name" value="Carbamoyl-phosphate synthase small subunit, N-terminal domain"/>
    <property type="match status" value="1"/>
</dbReference>
<dbReference type="PRINTS" id="PR00097">
    <property type="entry name" value="ANTSNTHASEII"/>
</dbReference>
<reference evidence="13" key="1">
    <citation type="submission" date="2016-11" db="EMBL/GenBank/DDBJ databases">
        <title>Complete Chloroplast Genome of Thorea hispida.</title>
        <authorList>
            <person name="Nan F."/>
            <person name="Xie S."/>
        </authorList>
    </citation>
    <scope>NUCLEOTIDE SEQUENCE</scope>
</reference>
<evidence type="ECO:0000256" key="9">
    <source>
        <dbReference type="ARBA" id="ARBA00049285"/>
    </source>
</evidence>
<protein>
    <recommendedName>
        <fullName evidence="10">Carbamoyl phosphate synthase small chain</fullName>
        <ecNumber evidence="10">6.3.5.5</ecNumber>
    </recommendedName>
    <alternativeName>
        <fullName evidence="10">Carbamoyl phosphate synthetase glutamine chain</fullName>
    </alternativeName>
</protein>
<evidence type="ECO:0000313" key="12">
    <source>
        <dbReference type="EMBL" id="AOM65409.1"/>
    </source>
</evidence>
<dbReference type="GO" id="GO:0005524">
    <property type="term" value="F:ATP binding"/>
    <property type="evidence" value="ECO:0007669"/>
    <property type="project" value="UniProtKB-UniRule"/>
</dbReference>
<dbReference type="CDD" id="cd01744">
    <property type="entry name" value="GATase1_CPSase"/>
    <property type="match status" value="1"/>
</dbReference>
<comment type="subunit">
    <text evidence="10">Composed of two chains; the small (or glutamine) chain promotes the hydrolysis of glutamine to ammonia, which is used by the large (or ammonia) chain to synthesize carbamoyl phosphate. Tetramer of heterodimers (alpha,beta)4.</text>
</comment>
<dbReference type="GO" id="GO:0004088">
    <property type="term" value="F:carbamoyl-phosphate synthase (glutamine-hydrolyzing) activity"/>
    <property type="evidence" value="ECO:0007669"/>
    <property type="project" value="UniProtKB-UniRule"/>
</dbReference>
<accession>A0A1C9CAL6</accession>
<evidence type="ECO:0000256" key="5">
    <source>
        <dbReference type="ARBA" id="ARBA00022840"/>
    </source>
</evidence>
<evidence type="ECO:0000256" key="7">
    <source>
        <dbReference type="ARBA" id="ARBA00044031"/>
    </source>
</evidence>
<feature type="binding site" evidence="10">
    <location>
        <position position="317"/>
    </location>
    <ligand>
        <name>L-glutamine</name>
        <dbReference type="ChEBI" id="CHEBI:58359"/>
    </ligand>
</feature>
<dbReference type="PROSITE" id="PS51273">
    <property type="entry name" value="GATASE_TYPE_1"/>
    <property type="match status" value="1"/>
</dbReference>
<comment type="subunit">
    <text evidence="7">Heterodimer composed of 2 chains; the small (or glutamine) chain promotes the hydrolysis of glutamine to ammonia, which is used by the large (or ammonia) chain to synthesize carbamoyl phosphate.</text>
</comment>
<dbReference type="SUPFAM" id="SSF52317">
    <property type="entry name" value="Class I glutamine amidotransferase-like"/>
    <property type="match status" value="1"/>
</dbReference>
<proteinExistence type="inferred from homology"/>
<comment type="pathway">
    <text evidence="10">Pyrimidine metabolism; UMP biosynthesis via de novo pathway; (S)-dihydroorotate from bicarbonate: step 1/3.</text>
</comment>
<dbReference type="Pfam" id="PF00117">
    <property type="entry name" value="GATase"/>
    <property type="match status" value="1"/>
</dbReference>
<feature type="active site" evidence="10">
    <location>
        <position position="360"/>
    </location>
</feature>
<dbReference type="UniPathway" id="UPA00068">
    <property type="reaction ID" value="UER00171"/>
</dbReference>
<evidence type="ECO:0000313" key="13">
    <source>
        <dbReference type="EMBL" id="ARX95779.1"/>
    </source>
</evidence>
<dbReference type="EC" id="6.3.5.5" evidence="10"/>
<evidence type="ECO:0000256" key="8">
    <source>
        <dbReference type="ARBA" id="ARBA00048816"/>
    </source>
</evidence>
<dbReference type="InterPro" id="IPR035686">
    <property type="entry name" value="CPSase_GATase1"/>
</dbReference>
<keyword evidence="4 10" id="KW-0547">Nucleotide-binding</keyword>
<dbReference type="UniPathway" id="UPA00070">
    <property type="reaction ID" value="UER00115"/>
</dbReference>
<keyword evidence="12" id="KW-0934">Plastid</keyword>
<evidence type="ECO:0000256" key="3">
    <source>
        <dbReference type="ARBA" id="ARBA00022598"/>
    </source>
</evidence>
<dbReference type="GO" id="GO:0006541">
    <property type="term" value="P:glutamine metabolic process"/>
    <property type="evidence" value="ECO:0007669"/>
    <property type="project" value="InterPro"/>
</dbReference>
<feature type="active site" evidence="10">
    <location>
        <position position="358"/>
    </location>
</feature>
<dbReference type="GeneID" id="29072814"/>
<dbReference type="Gene3D" id="3.40.50.880">
    <property type="match status" value="1"/>
</dbReference>
<dbReference type="InterPro" id="IPR006274">
    <property type="entry name" value="CarbamoylP_synth_ssu"/>
</dbReference>
<dbReference type="PANTHER" id="PTHR43418:SF7">
    <property type="entry name" value="CARBAMOYL-PHOSPHATE SYNTHASE SMALL CHAIN"/>
    <property type="match status" value="1"/>
</dbReference>